<dbReference type="EMBL" id="CP060790">
    <property type="protein sequence ID" value="QNP61313.1"/>
    <property type="molecule type" value="Genomic_DNA"/>
</dbReference>
<sequence length="552" mass="59670">MSAAITAHLEGLSVLMLEKTAHIGGSTAISGGAIWIPFNDQTEKVGHPDSEAKVWEYLHNVLGEIPNRSQMQAYLDRGAQALRYLEQHDALRLLGRVYSPDYYPDRSGASMGGRALDPAEFDARELGGKFRELRNPLPEFTVLGGMMITLTDARHLLRVTRSFASWKHGMKLVLRYFKDRLQGYHRGTRTLLGNALAARLFARMVSLGIPYRLHAEVTALLRADPQAPERVTGVEVQTPAGTEQLSARKGVLLATGGFPWDAEMRQAHYPSPTGPYSMSPTGNTGDGIRMGREVGGVLGTGNSSPAFWAPVSVLQRADGTALRYPHLVWDRAKPGLIAVNSAGKRFVNESTSYHEFVIGMYRSHEQVATIPAYLLCDSDFIETWGLGLALPGGRPRQHLEHAGYLVKAPTLDALAGQLGMDGNVLKETVARYNLHAAQGQDPEFGKGSTAYNQYLGDPDHQPNACLAPLQKGPFYAVRVYPGDIGTALGLQADAHARALNAQGTPIPGLYVAGNDQNSVMGGAYPGPGITLGPALTFGWIAAMHMAHPEAAH</sequence>
<dbReference type="InterPro" id="IPR003953">
    <property type="entry name" value="FAD-dep_OxRdtase_2_FAD-bd"/>
</dbReference>
<organism evidence="6 7">
    <name type="scientific">Paenacidovorax monticola</name>
    <dbReference type="NCBI Taxonomy" id="1926868"/>
    <lineage>
        <taxon>Bacteria</taxon>
        <taxon>Pseudomonadati</taxon>
        <taxon>Pseudomonadota</taxon>
        <taxon>Betaproteobacteria</taxon>
        <taxon>Burkholderiales</taxon>
        <taxon>Comamonadaceae</taxon>
        <taxon>Paenacidovorax</taxon>
    </lineage>
</organism>
<gene>
    <name evidence="6" type="ORF">H9L24_08325</name>
</gene>
<dbReference type="KEGG" id="amon:H9L24_08325"/>
<protein>
    <submittedName>
        <fullName evidence="6">FAD-binding protein</fullName>
    </submittedName>
</protein>
<dbReference type="Proteomes" id="UP000516057">
    <property type="component" value="Chromosome"/>
</dbReference>
<dbReference type="AlphaFoldDB" id="A0A7H0HL97"/>
<dbReference type="SUPFAM" id="SSF51905">
    <property type="entry name" value="FAD/NAD(P)-binding domain"/>
    <property type="match status" value="1"/>
</dbReference>
<evidence type="ECO:0000256" key="3">
    <source>
        <dbReference type="ARBA" id="ARBA00022827"/>
    </source>
</evidence>
<dbReference type="GO" id="GO:0008202">
    <property type="term" value="P:steroid metabolic process"/>
    <property type="evidence" value="ECO:0007669"/>
    <property type="project" value="UniProtKB-ARBA"/>
</dbReference>
<dbReference type="SUPFAM" id="SSF56425">
    <property type="entry name" value="Succinate dehydrogenase/fumarate reductase flavoprotein, catalytic domain"/>
    <property type="match status" value="1"/>
</dbReference>
<accession>A0A7H0HL97</accession>
<dbReference type="PANTHER" id="PTHR43400:SF10">
    <property type="entry name" value="3-OXOSTEROID 1-DEHYDROGENASE"/>
    <property type="match status" value="1"/>
</dbReference>
<evidence type="ECO:0000313" key="6">
    <source>
        <dbReference type="EMBL" id="QNP61313.1"/>
    </source>
</evidence>
<dbReference type="InterPro" id="IPR050315">
    <property type="entry name" value="FAD-oxidoreductase_2"/>
</dbReference>
<feature type="domain" description="FAD-dependent oxidoreductase 2 FAD-binding" evidence="5">
    <location>
        <begin position="1"/>
        <end position="531"/>
    </location>
</feature>
<dbReference type="InterPro" id="IPR036188">
    <property type="entry name" value="FAD/NAD-bd_sf"/>
</dbReference>
<dbReference type="Gene3D" id="3.90.700.10">
    <property type="entry name" value="Succinate dehydrogenase/fumarate reductase flavoprotein, catalytic domain"/>
    <property type="match status" value="1"/>
</dbReference>
<keyword evidence="3" id="KW-0274">FAD</keyword>
<keyword evidence="2" id="KW-0285">Flavoprotein</keyword>
<dbReference type="Pfam" id="PF00890">
    <property type="entry name" value="FAD_binding_2"/>
    <property type="match status" value="1"/>
</dbReference>
<dbReference type="PANTHER" id="PTHR43400">
    <property type="entry name" value="FUMARATE REDUCTASE"/>
    <property type="match status" value="1"/>
</dbReference>
<keyword evidence="4" id="KW-0560">Oxidoreductase</keyword>
<reference evidence="6 7" key="1">
    <citation type="submission" date="2020-08" db="EMBL/GenBank/DDBJ databases">
        <title>Genome sequence of Acidovorax monticola KACC 19171T.</title>
        <authorList>
            <person name="Hyun D.-W."/>
            <person name="Bae J.-W."/>
        </authorList>
    </citation>
    <scope>NUCLEOTIDE SEQUENCE [LARGE SCALE GENOMIC DNA]</scope>
    <source>
        <strain evidence="6 7">KACC 19171</strain>
    </source>
</reference>
<evidence type="ECO:0000259" key="5">
    <source>
        <dbReference type="Pfam" id="PF00890"/>
    </source>
</evidence>
<proteinExistence type="predicted"/>
<dbReference type="Gene3D" id="3.50.50.60">
    <property type="entry name" value="FAD/NAD(P)-binding domain"/>
    <property type="match status" value="2"/>
</dbReference>
<dbReference type="GO" id="GO:0016491">
    <property type="term" value="F:oxidoreductase activity"/>
    <property type="evidence" value="ECO:0007669"/>
    <property type="project" value="UniProtKB-KW"/>
</dbReference>
<keyword evidence="7" id="KW-1185">Reference proteome</keyword>
<evidence type="ECO:0000256" key="4">
    <source>
        <dbReference type="ARBA" id="ARBA00023002"/>
    </source>
</evidence>
<evidence type="ECO:0000256" key="1">
    <source>
        <dbReference type="ARBA" id="ARBA00001974"/>
    </source>
</evidence>
<evidence type="ECO:0000313" key="7">
    <source>
        <dbReference type="Proteomes" id="UP000516057"/>
    </source>
</evidence>
<dbReference type="InterPro" id="IPR027477">
    <property type="entry name" value="Succ_DH/fumarate_Rdtase_cat_sf"/>
</dbReference>
<evidence type="ECO:0000256" key="2">
    <source>
        <dbReference type="ARBA" id="ARBA00022630"/>
    </source>
</evidence>
<name>A0A7H0HL97_9BURK</name>
<comment type="cofactor">
    <cofactor evidence="1">
        <name>FAD</name>
        <dbReference type="ChEBI" id="CHEBI:57692"/>
    </cofactor>
</comment>